<evidence type="ECO:0000313" key="2">
    <source>
        <dbReference type="EMBL" id="OHX65427.1"/>
    </source>
</evidence>
<evidence type="ECO:0000313" key="3">
    <source>
        <dbReference type="Proteomes" id="UP000179797"/>
    </source>
</evidence>
<dbReference type="SUPFAM" id="SSF52096">
    <property type="entry name" value="ClpP/crotonase"/>
    <property type="match status" value="1"/>
</dbReference>
<evidence type="ECO:0000259" key="1">
    <source>
        <dbReference type="Pfam" id="PF03572"/>
    </source>
</evidence>
<dbReference type="RefSeq" id="WP_044225486.1">
    <property type="nucleotide sequence ID" value="NZ_JRYR02000001.1"/>
</dbReference>
<dbReference type="Gene3D" id="3.90.226.10">
    <property type="entry name" value="2-enoyl-CoA Hydratase, Chain A, domain 1"/>
    <property type="match status" value="1"/>
</dbReference>
<keyword evidence="3" id="KW-1185">Reference proteome</keyword>
<dbReference type="Proteomes" id="UP000179797">
    <property type="component" value="Unassembled WGS sequence"/>
</dbReference>
<dbReference type="GO" id="GO:0004175">
    <property type="term" value="F:endopeptidase activity"/>
    <property type="evidence" value="ECO:0007669"/>
    <property type="project" value="TreeGrafter"/>
</dbReference>
<dbReference type="GO" id="GO:0006508">
    <property type="term" value="P:proteolysis"/>
    <property type="evidence" value="ECO:0007669"/>
    <property type="project" value="InterPro"/>
</dbReference>
<reference evidence="2 3" key="1">
    <citation type="journal article" date="2012" name="Int. J. Syst. Evol. Microbiol.">
        <title>Flammeovirga pacifica sp. nov., isolated from deep-sea sediment.</title>
        <authorList>
            <person name="Xu H."/>
            <person name="Fu Y."/>
            <person name="Yang N."/>
            <person name="Ding Z."/>
            <person name="Lai Q."/>
            <person name="Zeng R."/>
        </authorList>
    </citation>
    <scope>NUCLEOTIDE SEQUENCE [LARGE SCALE GENOMIC DNA]</scope>
    <source>
        <strain evidence="3">DSM 24597 / LMG 26175 / WPAGA1</strain>
    </source>
</reference>
<dbReference type="STRING" id="915059.NH26_03225"/>
<dbReference type="PANTHER" id="PTHR32060:SF30">
    <property type="entry name" value="CARBOXY-TERMINAL PROCESSING PROTEASE CTPA"/>
    <property type="match status" value="1"/>
</dbReference>
<accession>A0A1S1YWM5</accession>
<dbReference type="GO" id="GO:0008236">
    <property type="term" value="F:serine-type peptidase activity"/>
    <property type="evidence" value="ECO:0007669"/>
    <property type="project" value="InterPro"/>
</dbReference>
<dbReference type="Pfam" id="PF03572">
    <property type="entry name" value="Peptidase_S41"/>
    <property type="match status" value="1"/>
</dbReference>
<organism evidence="2 3">
    <name type="scientific">Flammeovirga pacifica</name>
    <dbReference type="NCBI Taxonomy" id="915059"/>
    <lineage>
        <taxon>Bacteria</taxon>
        <taxon>Pseudomonadati</taxon>
        <taxon>Bacteroidota</taxon>
        <taxon>Cytophagia</taxon>
        <taxon>Cytophagales</taxon>
        <taxon>Flammeovirgaceae</taxon>
        <taxon>Flammeovirga</taxon>
    </lineage>
</organism>
<comment type="caution">
    <text evidence="2">The sequence shown here is derived from an EMBL/GenBank/DDBJ whole genome shotgun (WGS) entry which is preliminary data.</text>
</comment>
<dbReference type="GO" id="GO:0007165">
    <property type="term" value="P:signal transduction"/>
    <property type="evidence" value="ECO:0007669"/>
    <property type="project" value="TreeGrafter"/>
</dbReference>
<dbReference type="AlphaFoldDB" id="A0A1S1YWM5"/>
<dbReference type="OrthoDB" id="5480566at2"/>
<dbReference type="PANTHER" id="PTHR32060">
    <property type="entry name" value="TAIL-SPECIFIC PROTEASE"/>
    <property type="match status" value="1"/>
</dbReference>
<sequence length="510" mass="58981">MKCINLILTILLLNTFCTEAQKHPFDDYFTRELTVEQLNEDLDILKMGLEKIHPSLNQYISEKEFANLFENEGLQVDLDLNVQEAYRKICKIVANVKCQHTIATPPDNLVYRMQKNGKFFPLRVFWEFDPVRAFVIFDFSKEADLSPGTEIFSINGKSIQSIHDELLPFFPSDGNILSNKQSRLQVGVDFQFWYYLLIERPDSFLVELSDNNRQSYTKSFQAVTFKQWTRNYRKYLSQKDPLVREYTDYYSAKEKLNRKEPIRYRYLSDSIALLTVMNFDDSEKFSTVIPEAFSDFNKQNVQNLIIDVRYNGGGNDILGRKLFSYLINQPSTYFDSLYSSTGISDTTFLFNNTDKNRAWFQYTLPLVDSLPDGRFATKPSINEGLLVQQPNKDNFEGNVYILMNGRSASTTAEFLASVHFNKLATFIGEESGGDYHGGNGGDFAKLKLPNSNIHVQIPLTNYVMNSQEKQFYGRGTLPNYPITPSINDFLMMKDPDLEKALMLIEKEKRR</sequence>
<proteinExistence type="predicted"/>
<feature type="domain" description="Tail specific protease" evidence="1">
    <location>
        <begin position="271"/>
        <end position="480"/>
    </location>
</feature>
<dbReference type="EMBL" id="JRYR02000001">
    <property type="protein sequence ID" value="OHX65427.1"/>
    <property type="molecule type" value="Genomic_DNA"/>
</dbReference>
<gene>
    <name evidence="2" type="ORF">NH26_03225</name>
</gene>
<name>A0A1S1YWM5_FLAPC</name>
<dbReference type="GO" id="GO:0030288">
    <property type="term" value="C:outer membrane-bounded periplasmic space"/>
    <property type="evidence" value="ECO:0007669"/>
    <property type="project" value="TreeGrafter"/>
</dbReference>
<protein>
    <recommendedName>
        <fullName evidence="1">Tail specific protease domain-containing protein</fullName>
    </recommendedName>
</protein>
<dbReference type="InterPro" id="IPR005151">
    <property type="entry name" value="Tail-specific_protease"/>
</dbReference>
<dbReference type="InterPro" id="IPR029045">
    <property type="entry name" value="ClpP/crotonase-like_dom_sf"/>
</dbReference>